<organism evidence="1 2">
    <name type="scientific">Pelagibacterium luteolum</name>
    <dbReference type="NCBI Taxonomy" id="440168"/>
    <lineage>
        <taxon>Bacteria</taxon>
        <taxon>Pseudomonadati</taxon>
        <taxon>Pseudomonadota</taxon>
        <taxon>Alphaproteobacteria</taxon>
        <taxon>Hyphomicrobiales</taxon>
        <taxon>Devosiaceae</taxon>
        <taxon>Pelagibacterium</taxon>
    </lineage>
</organism>
<dbReference type="EMBL" id="FNCS01000002">
    <property type="protein sequence ID" value="SDG34971.1"/>
    <property type="molecule type" value="Genomic_DNA"/>
</dbReference>
<dbReference type="GO" id="GO:0000287">
    <property type="term" value="F:magnesium ion binding"/>
    <property type="evidence" value="ECO:0007669"/>
    <property type="project" value="InterPro"/>
</dbReference>
<dbReference type="RefSeq" id="WP_090592667.1">
    <property type="nucleotide sequence ID" value="NZ_FNCS01000002.1"/>
</dbReference>
<dbReference type="STRING" id="440168.SAMN04487974_102143"/>
<dbReference type="InterPro" id="IPR036614">
    <property type="entry name" value="RusA-like_sf"/>
</dbReference>
<dbReference type="Proteomes" id="UP000199495">
    <property type="component" value="Unassembled WGS sequence"/>
</dbReference>
<dbReference type="AlphaFoldDB" id="A0A1G7TID6"/>
<evidence type="ECO:0008006" key="3">
    <source>
        <dbReference type="Google" id="ProtNLM"/>
    </source>
</evidence>
<keyword evidence="2" id="KW-1185">Reference proteome</keyword>
<name>A0A1G7TID6_9HYPH</name>
<proteinExistence type="predicted"/>
<dbReference type="Gene3D" id="3.30.1330.70">
    <property type="entry name" value="Holliday junction resolvase RusA"/>
    <property type="match status" value="1"/>
</dbReference>
<evidence type="ECO:0000313" key="2">
    <source>
        <dbReference type="Proteomes" id="UP000199495"/>
    </source>
</evidence>
<gene>
    <name evidence="1" type="ORF">SAMN04487974_102143</name>
</gene>
<sequence>MTSTAILATIELPWPSKDLSPNARKDRRGLTATRVKSKTDAYMACLEIGAKNVGWLAAHVDMEFCPPDNRARDLDNMLASNKAALDGVAKAIGVDDSQWSISLKRGPVVKHGKVVIRLSPVHPHNHEVVSDGQEPV</sequence>
<dbReference type="SUPFAM" id="SSF103084">
    <property type="entry name" value="Holliday junction resolvase RusA"/>
    <property type="match status" value="1"/>
</dbReference>
<dbReference type="GO" id="GO:0006281">
    <property type="term" value="P:DNA repair"/>
    <property type="evidence" value="ECO:0007669"/>
    <property type="project" value="InterPro"/>
</dbReference>
<protein>
    <recommendedName>
        <fullName evidence="3">Holliday junction resolvase RusA (Prophage-encoded endonuclease)</fullName>
    </recommendedName>
</protein>
<reference evidence="1 2" key="1">
    <citation type="submission" date="2016-10" db="EMBL/GenBank/DDBJ databases">
        <authorList>
            <person name="de Groot N.N."/>
        </authorList>
    </citation>
    <scope>NUCLEOTIDE SEQUENCE [LARGE SCALE GENOMIC DNA]</scope>
    <source>
        <strain evidence="1 2">CGMCC 1.10267</strain>
    </source>
</reference>
<evidence type="ECO:0000313" key="1">
    <source>
        <dbReference type="EMBL" id="SDG34971.1"/>
    </source>
</evidence>
<dbReference type="OrthoDB" id="7508154at2"/>
<accession>A0A1G7TID6</accession>
<dbReference type="GO" id="GO:0006310">
    <property type="term" value="P:DNA recombination"/>
    <property type="evidence" value="ECO:0007669"/>
    <property type="project" value="InterPro"/>
</dbReference>